<dbReference type="GO" id="GO:0016208">
    <property type="term" value="F:AMP binding"/>
    <property type="evidence" value="ECO:0007669"/>
    <property type="project" value="TreeGrafter"/>
</dbReference>
<dbReference type="UniPathway" id="UPA00588">
    <property type="reaction ID" value="UER00646"/>
</dbReference>
<evidence type="ECO:0000313" key="12">
    <source>
        <dbReference type="EMBL" id="KXS20316.1"/>
    </source>
</evidence>
<evidence type="ECO:0000256" key="1">
    <source>
        <dbReference type="ARBA" id="ARBA00000868"/>
    </source>
</evidence>
<protein>
    <recommendedName>
        <fullName evidence="6">adenine phosphoribosyltransferase</fullName>
        <ecNumber evidence="6">2.4.2.7</ecNumber>
    </recommendedName>
</protein>
<dbReference type="GO" id="GO:0005737">
    <property type="term" value="C:cytoplasm"/>
    <property type="evidence" value="ECO:0007669"/>
    <property type="project" value="UniProtKB-SubCell"/>
</dbReference>
<dbReference type="GO" id="GO:0006168">
    <property type="term" value="P:adenine salvage"/>
    <property type="evidence" value="ECO:0007669"/>
    <property type="project" value="InterPro"/>
</dbReference>
<evidence type="ECO:0000256" key="6">
    <source>
        <dbReference type="ARBA" id="ARBA00011893"/>
    </source>
</evidence>
<evidence type="ECO:0000256" key="8">
    <source>
        <dbReference type="ARBA" id="ARBA00022676"/>
    </source>
</evidence>
<dbReference type="EC" id="2.4.2.7" evidence="6"/>
<keyword evidence="8" id="KW-0328">Glycosyltransferase</keyword>
<evidence type="ECO:0000256" key="2">
    <source>
        <dbReference type="ARBA" id="ARBA00003968"/>
    </source>
</evidence>
<dbReference type="GO" id="GO:0006166">
    <property type="term" value="P:purine ribonucleoside salvage"/>
    <property type="evidence" value="ECO:0007669"/>
    <property type="project" value="UniProtKB-KW"/>
</dbReference>
<sequence length="187" mass="20266">MASHHDDTPQDIAYIKKKMRIVPDFPIKGIMFQDFTPLFKDPLAVEILITNFVHHLVSSGLPKVDVIAGLDARGFLLGPILALRLGCAFVPIRKRGKLPGDVHVARYVKEYGVDEFELAKDAVEKGQNVVVVDDLIATGGSAKAAGELVRLCGGTTVRYLFVVELVDLKGAAALDAPVYSLLKVEGE</sequence>
<comment type="pathway">
    <text evidence="4">Purine metabolism; AMP biosynthesis via salvage pathway; AMP from adenine: step 1/1.</text>
</comment>
<dbReference type="EMBL" id="KQ965736">
    <property type="protein sequence ID" value="KXS20316.1"/>
    <property type="molecule type" value="Genomic_DNA"/>
</dbReference>
<comment type="function">
    <text evidence="2">Catalyzes a salvage reaction resulting in the formation of AMP, that is energically less costly than de novo synthesis.</text>
</comment>
<dbReference type="InterPro" id="IPR029057">
    <property type="entry name" value="PRTase-like"/>
</dbReference>
<name>A0A139AU98_GONPJ</name>
<evidence type="ECO:0000256" key="4">
    <source>
        <dbReference type="ARBA" id="ARBA00004659"/>
    </source>
</evidence>
<keyword evidence="7" id="KW-0963">Cytoplasm</keyword>
<organism evidence="12 13">
    <name type="scientific">Gonapodya prolifera (strain JEL478)</name>
    <name type="common">Monoblepharis prolifera</name>
    <dbReference type="NCBI Taxonomy" id="1344416"/>
    <lineage>
        <taxon>Eukaryota</taxon>
        <taxon>Fungi</taxon>
        <taxon>Fungi incertae sedis</taxon>
        <taxon>Chytridiomycota</taxon>
        <taxon>Chytridiomycota incertae sedis</taxon>
        <taxon>Monoblepharidomycetes</taxon>
        <taxon>Monoblepharidales</taxon>
        <taxon>Gonapodyaceae</taxon>
        <taxon>Gonapodya</taxon>
    </lineage>
</organism>
<dbReference type="InterPro" id="IPR050054">
    <property type="entry name" value="UPRTase/APRTase"/>
</dbReference>
<feature type="domain" description="Phosphoribosyltransferase" evidence="11">
    <location>
        <begin position="63"/>
        <end position="179"/>
    </location>
</feature>
<dbReference type="CDD" id="cd06223">
    <property type="entry name" value="PRTases_typeI"/>
    <property type="match status" value="1"/>
</dbReference>
<dbReference type="STRING" id="1344416.A0A139AU98"/>
<dbReference type="Pfam" id="PF00156">
    <property type="entry name" value="Pribosyltran"/>
    <property type="match status" value="1"/>
</dbReference>
<dbReference type="InterPro" id="IPR000836">
    <property type="entry name" value="PRTase_dom"/>
</dbReference>
<dbReference type="SUPFAM" id="SSF53271">
    <property type="entry name" value="PRTase-like"/>
    <property type="match status" value="1"/>
</dbReference>
<dbReference type="NCBIfam" id="NF002636">
    <property type="entry name" value="PRK02304.1-5"/>
    <property type="match status" value="1"/>
</dbReference>
<dbReference type="InterPro" id="IPR005764">
    <property type="entry name" value="Ade_phspho_trans"/>
</dbReference>
<gene>
    <name evidence="12" type="ORF">M427DRAFT_52538</name>
</gene>
<dbReference type="OrthoDB" id="363185at2759"/>
<evidence type="ECO:0000259" key="11">
    <source>
        <dbReference type="Pfam" id="PF00156"/>
    </source>
</evidence>
<evidence type="ECO:0000313" key="13">
    <source>
        <dbReference type="Proteomes" id="UP000070544"/>
    </source>
</evidence>
<evidence type="ECO:0000256" key="3">
    <source>
        <dbReference type="ARBA" id="ARBA00004496"/>
    </source>
</evidence>
<dbReference type="GO" id="GO:0003999">
    <property type="term" value="F:adenine phosphoribosyltransferase activity"/>
    <property type="evidence" value="ECO:0007669"/>
    <property type="project" value="UniProtKB-EC"/>
</dbReference>
<comment type="subcellular location">
    <subcellularLocation>
        <location evidence="3">Cytoplasm</location>
    </subcellularLocation>
</comment>
<evidence type="ECO:0000256" key="7">
    <source>
        <dbReference type="ARBA" id="ARBA00022490"/>
    </source>
</evidence>
<keyword evidence="13" id="KW-1185">Reference proteome</keyword>
<proteinExistence type="inferred from homology"/>
<dbReference type="FunFam" id="3.40.50.2020:FF:000021">
    <property type="entry name" value="Adenine phosphoribosyltransferase"/>
    <property type="match status" value="1"/>
</dbReference>
<dbReference type="PANTHER" id="PTHR32315">
    <property type="entry name" value="ADENINE PHOSPHORIBOSYLTRANSFERASE"/>
    <property type="match status" value="1"/>
</dbReference>
<comment type="catalytic activity">
    <reaction evidence="1">
        <text>AMP + diphosphate = 5-phospho-alpha-D-ribose 1-diphosphate + adenine</text>
        <dbReference type="Rhea" id="RHEA:16609"/>
        <dbReference type="ChEBI" id="CHEBI:16708"/>
        <dbReference type="ChEBI" id="CHEBI:33019"/>
        <dbReference type="ChEBI" id="CHEBI:58017"/>
        <dbReference type="ChEBI" id="CHEBI:456215"/>
        <dbReference type="EC" id="2.4.2.7"/>
    </reaction>
</comment>
<evidence type="ECO:0000256" key="5">
    <source>
        <dbReference type="ARBA" id="ARBA00008391"/>
    </source>
</evidence>
<keyword evidence="10" id="KW-0660">Purine salvage</keyword>
<reference evidence="12 13" key="1">
    <citation type="journal article" date="2015" name="Genome Biol. Evol.">
        <title>Phylogenomic analyses indicate that early fungi evolved digesting cell walls of algal ancestors of land plants.</title>
        <authorList>
            <person name="Chang Y."/>
            <person name="Wang S."/>
            <person name="Sekimoto S."/>
            <person name="Aerts A.L."/>
            <person name="Choi C."/>
            <person name="Clum A."/>
            <person name="LaButti K.M."/>
            <person name="Lindquist E.A."/>
            <person name="Yee Ngan C."/>
            <person name="Ohm R.A."/>
            <person name="Salamov A.A."/>
            <person name="Grigoriev I.V."/>
            <person name="Spatafora J.W."/>
            <person name="Berbee M.L."/>
        </authorList>
    </citation>
    <scope>NUCLEOTIDE SEQUENCE [LARGE SCALE GENOMIC DNA]</scope>
    <source>
        <strain evidence="12 13">JEL478</strain>
    </source>
</reference>
<evidence type="ECO:0000256" key="10">
    <source>
        <dbReference type="ARBA" id="ARBA00022726"/>
    </source>
</evidence>
<evidence type="ECO:0000256" key="9">
    <source>
        <dbReference type="ARBA" id="ARBA00022679"/>
    </source>
</evidence>
<dbReference type="GO" id="GO:0044209">
    <property type="term" value="P:AMP salvage"/>
    <property type="evidence" value="ECO:0007669"/>
    <property type="project" value="UniProtKB-UniPathway"/>
</dbReference>
<dbReference type="HAMAP" id="MF_00004">
    <property type="entry name" value="Aden_phosphoribosyltr"/>
    <property type="match status" value="1"/>
</dbReference>
<keyword evidence="9" id="KW-0808">Transferase</keyword>
<dbReference type="AlphaFoldDB" id="A0A139AU98"/>
<dbReference type="Gene3D" id="3.40.50.2020">
    <property type="match status" value="1"/>
</dbReference>
<dbReference type="PANTHER" id="PTHR32315:SF3">
    <property type="entry name" value="ADENINE PHOSPHORIBOSYLTRANSFERASE"/>
    <property type="match status" value="1"/>
</dbReference>
<comment type="similarity">
    <text evidence="5">Belongs to the purine/pyrimidine phosphoribosyltransferase family.</text>
</comment>
<dbReference type="OMA" id="ITHFVYH"/>
<accession>A0A139AU98</accession>
<dbReference type="Proteomes" id="UP000070544">
    <property type="component" value="Unassembled WGS sequence"/>
</dbReference>
<dbReference type="GO" id="GO:0002055">
    <property type="term" value="F:adenine binding"/>
    <property type="evidence" value="ECO:0007669"/>
    <property type="project" value="TreeGrafter"/>
</dbReference>
<dbReference type="NCBIfam" id="NF002634">
    <property type="entry name" value="PRK02304.1-3"/>
    <property type="match status" value="1"/>
</dbReference>